<dbReference type="PANTHER" id="PTHR46564">
    <property type="entry name" value="TRANSPOSASE"/>
    <property type="match status" value="1"/>
</dbReference>
<dbReference type="Pfam" id="PF13358">
    <property type="entry name" value="DDE_3"/>
    <property type="match status" value="1"/>
</dbReference>
<dbReference type="NCBIfam" id="NF033545">
    <property type="entry name" value="transpos_IS630"/>
    <property type="match status" value="1"/>
</dbReference>
<dbReference type="InterPro" id="IPR038717">
    <property type="entry name" value="Tc1-like_DDE_dom"/>
</dbReference>
<dbReference type="SUPFAM" id="SSF46689">
    <property type="entry name" value="Homeodomain-like"/>
    <property type="match status" value="1"/>
</dbReference>
<protein>
    <submittedName>
        <fullName evidence="2">IS630 family transposase</fullName>
    </submittedName>
</protein>
<dbReference type="Proteomes" id="UP000434044">
    <property type="component" value="Unassembled WGS sequence"/>
</dbReference>
<proteinExistence type="predicted"/>
<comment type="caution">
    <text evidence="2">The sequence shown here is derived from an EMBL/GenBank/DDBJ whole genome shotgun (WGS) entry which is preliminary data.</text>
</comment>
<dbReference type="OrthoDB" id="9813816at2"/>
<evidence type="ECO:0000259" key="1">
    <source>
        <dbReference type="Pfam" id="PF13358"/>
    </source>
</evidence>
<dbReference type="EMBL" id="WNKT01000144">
    <property type="protein sequence ID" value="MTW23275.1"/>
    <property type="molecule type" value="Genomic_DNA"/>
</dbReference>
<dbReference type="RefSeq" id="WP_155451805.1">
    <property type="nucleotide sequence ID" value="NZ_WNKT01000144.1"/>
</dbReference>
<dbReference type="GO" id="GO:0003676">
    <property type="term" value="F:nucleic acid binding"/>
    <property type="evidence" value="ECO:0007669"/>
    <property type="project" value="InterPro"/>
</dbReference>
<sequence>TIYNWIHRWNNHGIDGIYDRKGRGSKPLFSLAEEAVILNALEKNPGSLRQVAEHVEKVTGKKAHVETLRKIIKKHGKVWKRKRKALKGKPDPEAYEQGKKDIQELQLLSSQGEFDLAYFDASGFSLQPVVPYAWQDQGRNGTLEIPSSHSKRVNLLGFLNPTKNELHARMIESSVNSEKIIEVMDEYCNAITQPTVVILDNAPIHTSEAVKERIPEWEKCGLSLYFLPTYSPELNLIEILWRFIKYQWLLVSAYETFGKLKSALREIIDGYGSEYKIAFSSV</sequence>
<feature type="domain" description="Tc1-like transposase DDE" evidence="1">
    <location>
        <begin position="116"/>
        <end position="259"/>
    </location>
</feature>
<dbReference type="InterPro" id="IPR036397">
    <property type="entry name" value="RNaseH_sf"/>
</dbReference>
<dbReference type="PANTHER" id="PTHR46564:SF1">
    <property type="entry name" value="TRANSPOSASE"/>
    <property type="match status" value="1"/>
</dbReference>
<evidence type="ECO:0000313" key="3">
    <source>
        <dbReference type="Proteomes" id="UP000434044"/>
    </source>
</evidence>
<accession>A0A6N8EGB2</accession>
<evidence type="ECO:0000313" key="2">
    <source>
        <dbReference type="EMBL" id="MTW23275.1"/>
    </source>
</evidence>
<gene>
    <name evidence="2" type="ORF">GJ668_19845</name>
</gene>
<dbReference type="InterPro" id="IPR009057">
    <property type="entry name" value="Homeodomain-like_sf"/>
</dbReference>
<name>A0A6N8EGB2_9GAMM</name>
<organism evidence="2 3">
    <name type="scientific">Allochromatium palmeri</name>
    <dbReference type="NCBI Taxonomy" id="231048"/>
    <lineage>
        <taxon>Bacteria</taxon>
        <taxon>Pseudomonadati</taxon>
        <taxon>Pseudomonadota</taxon>
        <taxon>Gammaproteobacteria</taxon>
        <taxon>Chromatiales</taxon>
        <taxon>Chromatiaceae</taxon>
        <taxon>Allochromatium</taxon>
    </lineage>
</organism>
<dbReference type="InterPro" id="IPR047655">
    <property type="entry name" value="Transpos_IS630-like"/>
</dbReference>
<feature type="non-terminal residue" evidence="2">
    <location>
        <position position="1"/>
    </location>
</feature>
<reference evidence="2 3" key="1">
    <citation type="submission" date="2019-11" db="EMBL/GenBank/DDBJ databases">
        <title>Whole-genome sequence of the anaerobic purple sulfur bacterium Allochromatium palmeri DSM 15591.</title>
        <authorList>
            <person name="Kyndt J.A."/>
            <person name="Meyer T.E."/>
        </authorList>
    </citation>
    <scope>NUCLEOTIDE SEQUENCE [LARGE SCALE GENOMIC DNA]</scope>
    <source>
        <strain evidence="2 3">DSM 15591</strain>
    </source>
</reference>
<dbReference type="AlphaFoldDB" id="A0A6N8EGB2"/>
<dbReference type="Pfam" id="PF13565">
    <property type="entry name" value="HTH_32"/>
    <property type="match status" value="1"/>
</dbReference>
<dbReference type="Gene3D" id="3.30.420.10">
    <property type="entry name" value="Ribonuclease H-like superfamily/Ribonuclease H"/>
    <property type="match status" value="1"/>
</dbReference>
<keyword evidence="3" id="KW-1185">Reference proteome</keyword>